<reference evidence="2" key="3">
    <citation type="submission" date="2019-03" db="EMBL/GenBank/DDBJ databases">
        <authorList>
            <person name="Whitman W."/>
            <person name="Huntemann M."/>
            <person name="Clum A."/>
            <person name="Pillay M."/>
            <person name="Palaniappan K."/>
            <person name="Varghese N."/>
            <person name="Mikhailova N."/>
            <person name="Stamatis D."/>
            <person name="Reddy T."/>
            <person name="Daum C."/>
            <person name="Shapiro N."/>
            <person name="Ivanova N."/>
            <person name="Kyrpides N."/>
            <person name="Woyke T."/>
        </authorList>
    </citation>
    <scope>NUCLEOTIDE SEQUENCE</scope>
    <source>
        <strain evidence="2">P5626</strain>
    </source>
</reference>
<feature type="compositionally biased region" description="Gly residues" evidence="1">
    <location>
        <begin position="238"/>
        <end position="250"/>
    </location>
</feature>
<keyword evidence="4" id="KW-1185">Reference proteome</keyword>
<evidence type="ECO:0000313" key="5">
    <source>
        <dbReference type="Proteomes" id="UP000298340"/>
    </source>
</evidence>
<gene>
    <name evidence="3" type="ORF">D0809_12510</name>
    <name evidence="2" type="ORF">EV142_10448</name>
</gene>
<proteinExistence type="predicted"/>
<evidence type="ECO:0000313" key="4">
    <source>
        <dbReference type="Proteomes" id="UP000295270"/>
    </source>
</evidence>
<evidence type="ECO:0000313" key="3">
    <source>
        <dbReference type="EMBL" id="TEB43715.1"/>
    </source>
</evidence>
<accession>A0A4Y7UBB9</accession>
<dbReference type="Proteomes" id="UP000298340">
    <property type="component" value="Unassembled WGS sequence"/>
</dbReference>
<protein>
    <submittedName>
        <fullName evidence="3">Uncharacterized protein</fullName>
    </submittedName>
</protein>
<dbReference type="AlphaFoldDB" id="A0A4Y7UBB9"/>
<dbReference type="EMBL" id="QWDN01000004">
    <property type="protein sequence ID" value="TEB43715.1"/>
    <property type="molecule type" value="Genomic_DNA"/>
</dbReference>
<dbReference type="OrthoDB" id="1343213at2"/>
<feature type="compositionally biased region" description="Low complexity" evidence="1">
    <location>
        <begin position="251"/>
        <end position="260"/>
    </location>
</feature>
<comment type="caution">
    <text evidence="3">The sequence shown here is derived from an EMBL/GenBank/DDBJ whole genome shotgun (WGS) entry which is preliminary data.</text>
</comment>
<reference evidence="2 4" key="1">
    <citation type="journal article" date="2015" name="Stand. Genomic Sci.">
        <title>Genomic Encyclopedia of Bacterial and Archaeal Type Strains, Phase III: the genomes of soil and plant-associated and newly described type strains.</title>
        <authorList>
            <person name="Whitman W.B."/>
            <person name="Woyke T."/>
            <person name="Klenk H.P."/>
            <person name="Zhou Y."/>
            <person name="Lilburn T.G."/>
            <person name="Beck B.J."/>
            <person name="De Vos P."/>
            <person name="Vandamme P."/>
            <person name="Eisen J.A."/>
            <person name="Garrity G."/>
            <person name="Hugenholtz P."/>
            <person name="Kyrpides N.C."/>
        </authorList>
    </citation>
    <scope>NUCLEOTIDE SEQUENCE [LARGE SCALE GENOMIC DNA]</scope>
    <source>
        <strain evidence="2 4">P5626</strain>
    </source>
</reference>
<dbReference type="EMBL" id="SLWA01000004">
    <property type="protein sequence ID" value="TCN57392.1"/>
    <property type="molecule type" value="Genomic_DNA"/>
</dbReference>
<feature type="region of interest" description="Disordered" evidence="1">
    <location>
        <begin position="218"/>
        <end position="261"/>
    </location>
</feature>
<name>A0A4Y7UBB9_9FLAO</name>
<reference evidence="3 5" key="2">
    <citation type="journal article" date="2018" name="Syst. Appl. Microbiol.">
        <title>Flavobacterium circumlabens sp. nov. and Flavobacterium cupreum sp. nov., two psychrotrophic species isolated from Antarctic environmental samples.</title>
        <authorList>
            <person name="Kralova S."/>
            <person name="Busse H.J."/>
            <person name="Svec P."/>
            <person name="Maslanova I."/>
            <person name="Stankova E."/>
            <person name="Bartak M."/>
            <person name="Sedlacek I."/>
        </authorList>
    </citation>
    <scope>NUCLEOTIDE SEQUENCE [LARGE SCALE GENOMIC DNA]</scope>
    <source>
        <strain evidence="3 5">CCM 8828</strain>
    </source>
</reference>
<organism evidence="3 5">
    <name type="scientific">Flavobacterium circumlabens</name>
    <dbReference type="NCBI Taxonomy" id="2133765"/>
    <lineage>
        <taxon>Bacteria</taxon>
        <taxon>Pseudomonadati</taxon>
        <taxon>Bacteroidota</taxon>
        <taxon>Flavobacteriia</taxon>
        <taxon>Flavobacteriales</taxon>
        <taxon>Flavobacteriaceae</taxon>
        <taxon>Flavobacterium</taxon>
    </lineage>
</organism>
<sequence length="400" mass="43853">MSQKIKKIVVLSFILIFSILFTRCQKDDDLPSAQGNQLSLAKNWFKEYESSSDNYDLFQNMHYEWNQASVTRSEDGTETIIVPVAERKKEQREYWEQKLYIYKSDEGRYSALLFEVYSNKDIKPESQSVDGGDFTGYMTVWDLKKGFVRGAKFLNNQVVEEGVAEFSIDRNKTNKAPETGDCIFSDLDDGCHNDGGDGAAIPLREVIVTGPSTGTPVIYTPRGPVIGGTTPGGYTSPTGGGGASSGGGSGASNAESAPPSCESFNFKSKTGTIWQESAVKNIYLRIVLLNEKGIEIVHVISYPQPILFGTPTNVKVGNTNITAGLAANASAKVLHDTMDEVNAKYARTSVSDVIVDQYFRTQLTKNYPLSIPGGRVQFNSTTTLPATDYKTTFLFSADCR</sequence>
<dbReference type="Proteomes" id="UP000295270">
    <property type="component" value="Unassembled WGS sequence"/>
</dbReference>
<evidence type="ECO:0000256" key="1">
    <source>
        <dbReference type="SAM" id="MobiDB-lite"/>
    </source>
</evidence>
<evidence type="ECO:0000313" key="2">
    <source>
        <dbReference type="EMBL" id="TCN57392.1"/>
    </source>
</evidence>
<dbReference type="RefSeq" id="WP_132035696.1">
    <property type="nucleotide sequence ID" value="NZ_QWDN01000004.1"/>
</dbReference>